<feature type="compositionally biased region" description="Polar residues" evidence="1">
    <location>
        <begin position="122"/>
        <end position="140"/>
    </location>
</feature>
<evidence type="ECO:0000256" key="1">
    <source>
        <dbReference type="SAM" id="MobiDB-lite"/>
    </source>
</evidence>
<sequence length="326" mass="34379">MDDKRILWVTAAVGIFLLVVIGAALILYSPHKSTEPLISSAQTDNSTWLLSSSSGSMQNSQDQTGQLLPSDIQSSGLQSTDNGLQNQTDMQNTNGVLPPETVQSRDVTVISENTTVIDLGASQTTAQNASGDNQTDQTGAAEQRVISAPSGTQPMSDVKTVVPVTVQAEATTSAKTNNTAVSSSAGEAKKTSTTASAKKSNAGAQAKTQTKKAKPAVKNAGSAKTASASAKSAKTGSQKIADRFWVQAASYTNKANAEYARSVLAGEKIPAEVFTYQDKAGTVYYRLRVGPYTTESEAEYWNSRIKLIDNFSSTKSYVTNSSKPAR</sequence>
<feature type="region of interest" description="Disordered" evidence="1">
    <location>
        <begin position="174"/>
        <end position="233"/>
    </location>
</feature>
<feature type="domain" description="SPOR" evidence="3">
    <location>
        <begin position="238"/>
        <end position="320"/>
    </location>
</feature>
<accession>A0ABN0P1M5</accession>
<protein>
    <submittedName>
        <fullName evidence="4">Sporulation and cell division repeat protein</fullName>
    </submittedName>
</protein>
<name>A0ABN0P1M5_TRELE</name>
<keyword evidence="4" id="KW-0132">Cell division</keyword>
<evidence type="ECO:0000256" key="2">
    <source>
        <dbReference type="SAM" id="Phobius"/>
    </source>
</evidence>
<dbReference type="PROSITE" id="PS51724">
    <property type="entry name" value="SPOR"/>
    <property type="match status" value="1"/>
</dbReference>
<evidence type="ECO:0000313" key="4">
    <source>
        <dbReference type="EMBL" id="ERJ94415.1"/>
    </source>
</evidence>
<dbReference type="InterPro" id="IPR036680">
    <property type="entry name" value="SPOR-like_sf"/>
</dbReference>
<feature type="compositionally biased region" description="Low complexity" evidence="1">
    <location>
        <begin position="49"/>
        <end position="62"/>
    </location>
</feature>
<feature type="region of interest" description="Disordered" evidence="1">
    <location>
        <begin position="122"/>
        <end position="156"/>
    </location>
</feature>
<keyword evidence="2" id="KW-0472">Membrane</keyword>
<evidence type="ECO:0000313" key="5">
    <source>
        <dbReference type="Proteomes" id="UP000016649"/>
    </source>
</evidence>
<feature type="compositionally biased region" description="Polar residues" evidence="1">
    <location>
        <begin position="63"/>
        <end position="105"/>
    </location>
</feature>
<dbReference type="Proteomes" id="UP000016649">
    <property type="component" value="Unassembled WGS sequence"/>
</dbReference>
<dbReference type="RefSeq" id="WP_021686788.1">
    <property type="nucleotide sequence ID" value="NZ_KI260561.1"/>
</dbReference>
<dbReference type="Pfam" id="PF05036">
    <property type="entry name" value="SPOR"/>
    <property type="match status" value="1"/>
</dbReference>
<keyword evidence="5" id="KW-1185">Reference proteome</keyword>
<comment type="caution">
    <text evidence="4">The sequence shown here is derived from an EMBL/GenBank/DDBJ whole genome shotgun (WGS) entry which is preliminary data.</text>
</comment>
<organism evidence="4 5">
    <name type="scientific">Treponema lecithinolyticum ATCC 700332</name>
    <dbReference type="NCBI Taxonomy" id="1321815"/>
    <lineage>
        <taxon>Bacteria</taxon>
        <taxon>Pseudomonadati</taxon>
        <taxon>Spirochaetota</taxon>
        <taxon>Spirochaetia</taxon>
        <taxon>Spirochaetales</taxon>
        <taxon>Treponemataceae</taxon>
        <taxon>Treponema</taxon>
    </lineage>
</organism>
<feature type="compositionally biased region" description="Low complexity" evidence="1">
    <location>
        <begin position="182"/>
        <end position="208"/>
    </location>
</feature>
<dbReference type="Gene3D" id="3.30.70.1070">
    <property type="entry name" value="Sporulation related repeat"/>
    <property type="match status" value="1"/>
</dbReference>
<reference evidence="4 5" key="1">
    <citation type="submission" date="2013-08" db="EMBL/GenBank/DDBJ databases">
        <authorList>
            <person name="Weinstock G."/>
            <person name="Sodergren E."/>
            <person name="Wylie T."/>
            <person name="Fulton L."/>
            <person name="Fulton R."/>
            <person name="Fronick C."/>
            <person name="O'Laughlin M."/>
            <person name="Godfrey J."/>
            <person name="Miner T."/>
            <person name="Herter B."/>
            <person name="Appelbaum E."/>
            <person name="Cordes M."/>
            <person name="Lek S."/>
            <person name="Wollam A."/>
            <person name="Pepin K.H."/>
            <person name="Palsikar V.B."/>
            <person name="Mitreva M."/>
            <person name="Wilson R.K."/>
        </authorList>
    </citation>
    <scope>NUCLEOTIDE SEQUENCE [LARGE SCALE GENOMIC DNA]</scope>
    <source>
        <strain evidence="4 5">ATCC 700332</strain>
    </source>
</reference>
<dbReference type="SUPFAM" id="SSF110997">
    <property type="entry name" value="Sporulation related repeat"/>
    <property type="match status" value="1"/>
</dbReference>
<keyword evidence="2" id="KW-1133">Transmembrane helix</keyword>
<feature type="region of interest" description="Disordered" evidence="1">
    <location>
        <begin position="49"/>
        <end position="105"/>
    </location>
</feature>
<dbReference type="InterPro" id="IPR007730">
    <property type="entry name" value="SPOR-like_dom"/>
</dbReference>
<feature type="compositionally biased region" description="Low complexity" evidence="1">
    <location>
        <begin position="216"/>
        <end position="233"/>
    </location>
</feature>
<evidence type="ECO:0000259" key="3">
    <source>
        <dbReference type="PROSITE" id="PS51724"/>
    </source>
</evidence>
<proteinExistence type="predicted"/>
<feature type="transmembrane region" description="Helical" evidence="2">
    <location>
        <begin position="6"/>
        <end position="28"/>
    </location>
</feature>
<keyword evidence="2" id="KW-0812">Transmembrane</keyword>
<gene>
    <name evidence="4" type="ORF">HMPREF9193_00387</name>
</gene>
<keyword evidence="4" id="KW-0131">Cell cycle</keyword>
<dbReference type="GO" id="GO:0051301">
    <property type="term" value="P:cell division"/>
    <property type="evidence" value="ECO:0007669"/>
    <property type="project" value="UniProtKB-KW"/>
</dbReference>
<dbReference type="EMBL" id="AWVH01000005">
    <property type="protein sequence ID" value="ERJ94415.1"/>
    <property type="molecule type" value="Genomic_DNA"/>
</dbReference>